<protein>
    <submittedName>
        <fullName evidence="2">Uncharacterized protein</fullName>
    </submittedName>
</protein>
<organism evidence="2 3">
    <name type="scientific">Reticulomyxa filosa</name>
    <dbReference type="NCBI Taxonomy" id="46433"/>
    <lineage>
        <taxon>Eukaryota</taxon>
        <taxon>Sar</taxon>
        <taxon>Rhizaria</taxon>
        <taxon>Retaria</taxon>
        <taxon>Foraminifera</taxon>
        <taxon>Monothalamids</taxon>
        <taxon>Reticulomyxidae</taxon>
        <taxon>Reticulomyxa</taxon>
    </lineage>
</organism>
<proteinExistence type="predicted"/>
<reference evidence="2 3" key="1">
    <citation type="journal article" date="2013" name="Curr. Biol.">
        <title>The Genome of the Foraminiferan Reticulomyxa filosa.</title>
        <authorList>
            <person name="Glockner G."/>
            <person name="Hulsmann N."/>
            <person name="Schleicher M."/>
            <person name="Noegel A.A."/>
            <person name="Eichinger L."/>
            <person name="Gallinger C."/>
            <person name="Pawlowski J."/>
            <person name="Sierra R."/>
            <person name="Euteneuer U."/>
            <person name="Pillet L."/>
            <person name="Moustafa A."/>
            <person name="Platzer M."/>
            <person name="Groth M."/>
            <person name="Szafranski K."/>
            <person name="Schliwa M."/>
        </authorList>
    </citation>
    <scope>NUCLEOTIDE SEQUENCE [LARGE SCALE GENOMIC DNA]</scope>
</reference>
<feature type="compositionally biased region" description="Low complexity" evidence="1">
    <location>
        <begin position="89"/>
        <end position="127"/>
    </location>
</feature>
<feature type="region of interest" description="Disordered" evidence="1">
    <location>
        <begin position="615"/>
        <end position="671"/>
    </location>
</feature>
<dbReference type="AlphaFoldDB" id="X6LVM9"/>
<evidence type="ECO:0000256" key="1">
    <source>
        <dbReference type="SAM" id="MobiDB-lite"/>
    </source>
</evidence>
<feature type="compositionally biased region" description="Polar residues" evidence="1">
    <location>
        <begin position="662"/>
        <end position="671"/>
    </location>
</feature>
<name>X6LVM9_RETFI</name>
<sequence>MSKKQWKPLDVQFGVQDDELTLKSDTGRSDRGHFDRSYERRRDDRGFNKRPPRINKDEDVSNWRAGPRRSQPLRNQVFAHTSIGGGGSSSSSSSSSNRFGSGGSSSSSSNRFGSGGSSSSSSGRFGNASKPFREPRASGSDTAGPSKFGQGSGGDAAGSSKFFGQGSGGLADLVRKNTTPIVGLSVLVVYNSSRFSRPIEDKPARKVDTFSDAQSKEKAEEEEEEEEEETTTAAAAAAAAPPRAQAKEDVVTKSQSSANADNEKTKEKKATTEAKEEKSEREAEDEQEKDTNKNKGKKISQAQPQPPAPQVNEKTKAKEKKQKQKKFMKSLEEKKAVSDLEIIRCGLQNPNLSSDPSFAEKVGALFARTLDNCKTITLMQLLTLTRESQPDAFLEIMLEALSSLESSHSPLYLIELAGKQKLLAWLRTNKDHWAPTEKFHRQALKEFKEYGLQYLFPVETSVLEQLSSTPQSVADLTQSLKALDKQKTFFCNVETLRIIANVCTTHLFASQTTDDLLPQVLNCFKIVCSNAIKGSGEIDGCLGHSVYLIELCVERSYADNRVHRSLLPLLQGLVDGKMASQQDVDVWRNDTTMLTDAKREAFKLLADWLCELETAEAEDEDEDNEKERTRDADADESDNEEELNQTGQVDSGGYDQIDLLQANPNMKSKGN</sequence>
<feature type="compositionally biased region" description="Low complexity" evidence="1">
    <location>
        <begin position="231"/>
        <end position="240"/>
    </location>
</feature>
<accession>X6LVM9</accession>
<feature type="compositionally biased region" description="Acidic residues" evidence="1">
    <location>
        <begin position="615"/>
        <end position="624"/>
    </location>
</feature>
<gene>
    <name evidence="2" type="ORF">RFI_31414</name>
</gene>
<evidence type="ECO:0000313" key="3">
    <source>
        <dbReference type="Proteomes" id="UP000023152"/>
    </source>
</evidence>
<comment type="caution">
    <text evidence="2">The sequence shown here is derived from an EMBL/GenBank/DDBJ whole genome shotgun (WGS) entry which is preliminary data.</text>
</comment>
<feature type="compositionally biased region" description="Acidic residues" evidence="1">
    <location>
        <begin position="633"/>
        <end position="643"/>
    </location>
</feature>
<feature type="compositionally biased region" description="Acidic residues" evidence="1">
    <location>
        <begin position="220"/>
        <end position="230"/>
    </location>
</feature>
<feature type="compositionally biased region" description="Basic and acidic residues" evidence="1">
    <location>
        <begin position="197"/>
        <end position="219"/>
    </location>
</feature>
<feature type="compositionally biased region" description="Basic and acidic residues" evidence="1">
    <location>
        <begin position="20"/>
        <end position="47"/>
    </location>
</feature>
<feature type="region of interest" description="Disordered" evidence="1">
    <location>
        <begin position="1"/>
        <end position="172"/>
    </location>
</feature>
<feature type="compositionally biased region" description="Basic residues" evidence="1">
    <location>
        <begin position="317"/>
        <end position="328"/>
    </location>
</feature>
<feature type="region of interest" description="Disordered" evidence="1">
    <location>
        <begin position="193"/>
        <end position="330"/>
    </location>
</feature>
<keyword evidence="3" id="KW-1185">Reference proteome</keyword>
<evidence type="ECO:0000313" key="2">
    <source>
        <dbReference type="EMBL" id="ETO05983.1"/>
    </source>
</evidence>
<feature type="compositionally biased region" description="Basic and acidic residues" evidence="1">
    <location>
        <begin position="261"/>
        <end position="281"/>
    </location>
</feature>
<dbReference type="EMBL" id="ASPP01027611">
    <property type="protein sequence ID" value="ETO05983.1"/>
    <property type="molecule type" value="Genomic_DNA"/>
</dbReference>
<dbReference type="Proteomes" id="UP000023152">
    <property type="component" value="Unassembled WGS sequence"/>
</dbReference>